<evidence type="ECO:0000313" key="1">
    <source>
        <dbReference type="EMBL" id="JAH43526.1"/>
    </source>
</evidence>
<proteinExistence type="predicted"/>
<reference evidence="1" key="1">
    <citation type="submission" date="2014-11" db="EMBL/GenBank/DDBJ databases">
        <authorList>
            <person name="Amaro Gonzalez C."/>
        </authorList>
    </citation>
    <scope>NUCLEOTIDE SEQUENCE</scope>
</reference>
<protein>
    <submittedName>
        <fullName evidence="1">Uncharacterized protein</fullName>
    </submittedName>
</protein>
<name>A0A0E9SQE3_ANGAN</name>
<sequence>MHGQVVPAKMCLWK</sequence>
<reference evidence="1" key="2">
    <citation type="journal article" date="2015" name="Fish Shellfish Immunol.">
        <title>Early steps in the European eel (Anguilla anguilla)-Vibrio vulnificus interaction in the gills: Role of the RtxA13 toxin.</title>
        <authorList>
            <person name="Callol A."/>
            <person name="Pajuelo D."/>
            <person name="Ebbesson L."/>
            <person name="Teles M."/>
            <person name="MacKenzie S."/>
            <person name="Amaro C."/>
        </authorList>
    </citation>
    <scope>NUCLEOTIDE SEQUENCE</scope>
</reference>
<dbReference type="EMBL" id="GBXM01065051">
    <property type="protein sequence ID" value="JAH43526.1"/>
    <property type="molecule type" value="Transcribed_RNA"/>
</dbReference>
<accession>A0A0E9SQE3</accession>
<organism evidence="1">
    <name type="scientific">Anguilla anguilla</name>
    <name type="common">European freshwater eel</name>
    <name type="synonym">Muraena anguilla</name>
    <dbReference type="NCBI Taxonomy" id="7936"/>
    <lineage>
        <taxon>Eukaryota</taxon>
        <taxon>Metazoa</taxon>
        <taxon>Chordata</taxon>
        <taxon>Craniata</taxon>
        <taxon>Vertebrata</taxon>
        <taxon>Euteleostomi</taxon>
        <taxon>Actinopterygii</taxon>
        <taxon>Neopterygii</taxon>
        <taxon>Teleostei</taxon>
        <taxon>Anguilliformes</taxon>
        <taxon>Anguillidae</taxon>
        <taxon>Anguilla</taxon>
    </lineage>
</organism>